<dbReference type="AlphaFoldDB" id="A0A2P2NHS3"/>
<name>A0A2P2NHS3_RHIMU</name>
<evidence type="ECO:0000313" key="1">
    <source>
        <dbReference type="EMBL" id="MBX42016.1"/>
    </source>
</evidence>
<accession>A0A2P2NHS3</accession>
<organism evidence="1">
    <name type="scientific">Rhizophora mucronata</name>
    <name type="common">Asiatic mangrove</name>
    <dbReference type="NCBI Taxonomy" id="61149"/>
    <lineage>
        <taxon>Eukaryota</taxon>
        <taxon>Viridiplantae</taxon>
        <taxon>Streptophyta</taxon>
        <taxon>Embryophyta</taxon>
        <taxon>Tracheophyta</taxon>
        <taxon>Spermatophyta</taxon>
        <taxon>Magnoliopsida</taxon>
        <taxon>eudicotyledons</taxon>
        <taxon>Gunneridae</taxon>
        <taxon>Pentapetalae</taxon>
        <taxon>rosids</taxon>
        <taxon>fabids</taxon>
        <taxon>Malpighiales</taxon>
        <taxon>Rhizophoraceae</taxon>
        <taxon>Rhizophora</taxon>
    </lineage>
</organism>
<reference evidence="1" key="1">
    <citation type="submission" date="2018-02" db="EMBL/GenBank/DDBJ databases">
        <title>Rhizophora mucronata_Transcriptome.</title>
        <authorList>
            <person name="Meera S.P."/>
            <person name="Sreeshan A."/>
            <person name="Augustine A."/>
        </authorList>
    </citation>
    <scope>NUCLEOTIDE SEQUENCE</scope>
    <source>
        <tissue evidence="1">Leaf</tissue>
    </source>
</reference>
<dbReference type="EMBL" id="GGEC01061532">
    <property type="protein sequence ID" value="MBX42016.1"/>
    <property type="molecule type" value="Transcribed_RNA"/>
</dbReference>
<sequence>MKITQFNDFMGYIGFTCAKKAVVPS</sequence>
<protein>
    <submittedName>
        <fullName evidence="1">Uncharacterized protein</fullName>
    </submittedName>
</protein>
<proteinExistence type="predicted"/>